<evidence type="ECO:0000313" key="2">
    <source>
        <dbReference type="Proteomes" id="UP000664701"/>
    </source>
</evidence>
<evidence type="ECO:0000313" key="1">
    <source>
        <dbReference type="EMBL" id="WYJ75862.1"/>
    </source>
</evidence>
<dbReference type="Proteomes" id="UP000664701">
    <property type="component" value="Chromosome"/>
</dbReference>
<sequence>MVEKYLNYVGELMTDVDYVASGYPKDFLEVKVEQALPFRFYCSMQANDWEEVTSEQRNQLIKQLKDKKSIYSKSDHRYYMLDFYLASLGGL</sequence>
<protein>
    <submittedName>
        <fullName evidence="1">Uncharacterized protein</fullName>
    </submittedName>
</protein>
<accession>A0ABZ2SK40</accession>
<reference evidence="1 2" key="2">
    <citation type="submission" date="2024-03" db="EMBL/GenBank/DDBJ databases">
        <title>The Genome Sequence of Enterococcus sp. DIV2402.</title>
        <authorList>
            <consortium name="The Broad Institute Genomics Platform"/>
            <consortium name="The Broad Institute Microbial Omics Core"/>
            <consortium name="The Broad Institute Genomic Center for Infectious Diseases"/>
            <person name="Earl A."/>
            <person name="Manson A."/>
            <person name="Gilmore M."/>
            <person name="Schwartman J."/>
            <person name="Shea T."/>
            <person name="Abouelleil A."/>
            <person name="Cao P."/>
            <person name="Chapman S."/>
            <person name="Cusick C."/>
            <person name="Young S."/>
            <person name="Neafsey D."/>
            <person name="Nusbaum C."/>
            <person name="Birren B."/>
        </authorList>
    </citation>
    <scope>NUCLEOTIDE SEQUENCE [LARGE SCALE GENOMIC DNA]</scope>
    <source>
        <strain evidence="1 2">DIV2402</strain>
    </source>
</reference>
<name>A0ABZ2SK40_9ENTE</name>
<proteinExistence type="predicted"/>
<keyword evidence="2" id="KW-1185">Reference proteome</keyword>
<gene>
    <name evidence="1" type="ORF">DOK78_000450</name>
</gene>
<dbReference type="RefSeq" id="WP_207941931.1">
    <property type="nucleotide sequence ID" value="NZ_CP147251.1"/>
</dbReference>
<reference evidence="1 2" key="1">
    <citation type="submission" date="2021-03" db="EMBL/GenBank/DDBJ databases">
        <authorList>
            <person name="Gilmore M.S."/>
            <person name="Schwartzman J."/>
            <person name="Van Tyne D."/>
            <person name="Martin M."/>
            <person name="Earl A.M."/>
            <person name="Manson A.L."/>
            <person name="Straub T."/>
            <person name="Salamzade R."/>
            <person name="Saavedra J."/>
            <person name="Lebreton F."/>
            <person name="Prichula J."/>
            <person name="Schaufler K."/>
            <person name="Gaca A."/>
            <person name="Sgardioli B."/>
            <person name="Wagenaar J."/>
            <person name="Strong T."/>
        </authorList>
    </citation>
    <scope>NUCLEOTIDE SEQUENCE [LARGE SCALE GENOMIC DNA]</scope>
    <source>
        <strain evidence="1 2">DIV2402</strain>
    </source>
</reference>
<organism evidence="1 2">
    <name type="scientific">Candidatus Enterococcus lowellii</name>
    <dbReference type="NCBI Taxonomy" id="2230877"/>
    <lineage>
        <taxon>Bacteria</taxon>
        <taxon>Bacillati</taxon>
        <taxon>Bacillota</taxon>
        <taxon>Bacilli</taxon>
        <taxon>Lactobacillales</taxon>
        <taxon>Enterococcaceae</taxon>
        <taxon>Enterococcus</taxon>
    </lineage>
</organism>
<dbReference type="EMBL" id="CP147251">
    <property type="protein sequence ID" value="WYJ75862.1"/>
    <property type="molecule type" value="Genomic_DNA"/>
</dbReference>